<organism evidence="1 2">
    <name type="scientific">Carnobacterium divergens</name>
    <name type="common">Lactobacillus divergens</name>
    <dbReference type="NCBI Taxonomy" id="2748"/>
    <lineage>
        <taxon>Bacteria</taxon>
        <taxon>Bacillati</taxon>
        <taxon>Bacillota</taxon>
        <taxon>Bacilli</taxon>
        <taxon>Lactobacillales</taxon>
        <taxon>Carnobacteriaceae</taxon>
        <taxon>Carnobacterium</taxon>
    </lineage>
</organism>
<name>A0AAW8RC52_CARDV</name>
<comment type="caution">
    <text evidence="1">The sequence shown here is derived from an EMBL/GenBank/DDBJ whole genome shotgun (WGS) entry which is preliminary data.</text>
</comment>
<dbReference type="Proteomes" id="UP001249945">
    <property type="component" value="Unassembled WGS sequence"/>
</dbReference>
<evidence type="ECO:0000313" key="1">
    <source>
        <dbReference type="EMBL" id="MDT1973783.1"/>
    </source>
</evidence>
<dbReference type="EMBL" id="JALRMR010000004">
    <property type="protein sequence ID" value="MDT1973783.1"/>
    <property type="molecule type" value="Genomic_DNA"/>
</dbReference>
<sequence length="422" mass="48108">MGFFDLFSKNKDPVAEEKEIQSANTNFNKQILDTFFCETQANIAFKNYAIQICINKIANAITRCEFETLEKGKYVEKDNWYLLNIEPNKNQNSGKFWNKVIEQMVNNPDGALVIQSDSGEFLIADSYSVQKYAIYENIYSNVSVEGYIFRKTFTESDVFNFKLNNSKVRKFINGIYSDYGKLIGGAIKNYNRSNALKFIAELDTTTEQWKSEEVTDEDGNPTGETKFDNVMDDLFDNRFATFLSDRDAIMPLELGIKLNDMNSGGSKSSGSAANRTTRDIAAIFDDVLNLCADAFNIPRGLLKGDVADVEKMTDNFLAFCINPLTEEIEDEINRKWYGKENVLQRTKLKVRTDRIKNYDISKLATPAELMSRIGVYSVNNILRLLGEEPIQEAWADMHVISKNYELMEENLEGGDIDEKVKD</sequence>
<proteinExistence type="predicted"/>
<accession>A0AAW8RC52</accession>
<gene>
    <name evidence="1" type="ORF">MX635_05160</name>
</gene>
<reference evidence="1" key="1">
    <citation type="submission" date="2022-04" db="EMBL/GenBank/DDBJ databases">
        <title>Draft genome sequences of lactic acid bacteria (LAB) strains involved in meat spoilage.</title>
        <authorList>
            <person name="Palevich N."/>
        </authorList>
    </citation>
    <scope>NUCLEOTIDE SEQUENCE</scope>
    <source>
        <strain evidence="1">9-14</strain>
    </source>
</reference>
<dbReference type="RefSeq" id="WP_311780217.1">
    <property type="nucleotide sequence ID" value="NZ_JALRMR010000004.1"/>
</dbReference>
<dbReference type="Pfam" id="PF04860">
    <property type="entry name" value="Phage_portal"/>
    <property type="match status" value="1"/>
</dbReference>
<dbReference type="NCBIfam" id="TIGR01537">
    <property type="entry name" value="portal_HK97"/>
    <property type="match status" value="1"/>
</dbReference>
<dbReference type="AlphaFoldDB" id="A0AAW8RC52"/>
<evidence type="ECO:0000313" key="2">
    <source>
        <dbReference type="Proteomes" id="UP001249945"/>
    </source>
</evidence>
<dbReference type="InterPro" id="IPR006427">
    <property type="entry name" value="Portal_HK97"/>
</dbReference>
<dbReference type="InterPro" id="IPR006944">
    <property type="entry name" value="Phage/GTA_portal"/>
</dbReference>
<protein>
    <submittedName>
        <fullName evidence="1">Phage portal protein</fullName>
    </submittedName>
</protein>